<organism evidence="6 7">
    <name type="scientific">Rhizobium wuzhouense</name>
    <dbReference type="NCBI Taxonomy" id="1986026"/>
    <lineage>
        <taxon>Bacteria</taxon>
        <taxon>Pseudomonadati</taxon>
        <taxon>Pseudomonadota</taxon>
        <taxon>Alphaproteobacteria</taxon>
        <taxon>Hyphomicrobiales</taxon>
        <taxon>Rhizobiaceae</taxon>
        <taxon>Rhizobium/Agrobacterium group</taxon>
        <taxon>Rhizobium</taxon>
    </lineage>
</organism>
<evidence type="ECO:0000256" key="2">
    <source>
        <dbReference type="ARBA" id="ARBA00029447"/>
    </source>
</evidence>
<accession>A0ABX5NV09</accession>
<evidence type="ECO:0000313" key="6">
    <source>
        <dbReference type="EMBL" id="PYB76944.1"/>
    </source>
</evidence>
<gene>
    <name evidence="6" type="ORF">DMY87_00685</name>
</gene>
<dbReference type="Gene3D" id="1.10.287.950">
    <property type="entry name" value="Methyl-accepting chemotaxis protein"/>
    <property type="match status" value="1"/>
</dbReference>
<evidence type="ECO:0000259" key="5">
    <source>
        <dbReference type="PROSITE" id="PS50885"/>
    </source>
</evidence>
<keyword evidence="7" id="KW-1185">Reference proteome</keyword>
<reference evidence="6 7" key="1">
    <citation type="submission" date="2018-06" db="EMBL/GenBank/DDBJ databases">
        <title>Rhizobium wuzhouense sp. nov., isolated from roots of Oryza officinalis.</title>
        <authorList>
            <person name="Yuan T."/>
        </authorList>
    </citation>
    <scope>NUCLEOTIDE SEQUENCE [LARGE SCALE GENOMIC DNA]</scope>
    <source>
        <strain evidence="6 7">W44</strain>
    </source>
</reference>
<dbReference type="PANTHER" id="PTHR43531:SF11">
    <property type="entry name" value="METHYL-ACCEPTING CHEMOTAXIS PROTEIN 3"/>
    <property type="match status" value="1"/>
</dbReference>
<dbReference type="SUPFAM" id="SSF58104">
    <property type="entry name" value="Methyl-accepting chemotaxis protein (MCP) signaling domain"/>
    <property type="match status" value="1"/>
</dbReference>
<feature type="domain" description="HAMP" evidence="5">
    <location>
        <begin position="208"/>
        <end position="261"/>
    </location>
</feature>
<dbReference type="Pfam" id="PF00015">
    <property type="entry name" value="MCPsignal"/>
    <property type="match status" value="1"/>
</dbReference>
<dbReference type="CDD" id="cd11386">
    <property type="entry name" value="MCP_signal"/>
    <property type="match status" value="1"/>
</dbReference>
<comment type="similarity">
    <text evidence="2">Belongs to the methyl-accepting chemotaxis (MCP) protein family.</text>
</comment>
<dbReference type="PANTHER" id="PTHR43531">
    <property type="entry name" value="PROTEIN ICFG"/>
    <property type="match status" value="1"/>
</dbReference>
<dbReference type="SMART" id="SM00283">
    <property type="entry name" value="MA"/>
    <property type="match status" value="1"/>
</dbReference>
<evidence type="ECO:0000256" key="3">
    <source>
        <dbReference type="PROSITE-ProRule" id="PRU00284"/>
    </source>
</evidence>
<dbReference type="InterPro" id="IPR051310">
    <property type="entry name" value="MCP_chemotaxis"/>
</dbReference>
<dbReference type="SUPFAM" id="SSF158472">
    <property type="entry name" value="HAMP domain-like"/>
    <property type="match status" value="1"/>
</dbReference>
<dbReference type="PRINTS" id="PR00260">
    <property type="entry name" value="CHEMTRNSDUCR"/>
</dbReference>
<sequence length="606" mass="63166">MASIQRKVTVASLAIFLFAGGTAGVGMWSADVLAKNGADVGRSADILRNHMQADMMHDALRADVLAAILSANPAAGVAHAEVTADMEEHKASFLDVVKTNTSLVDDPATQKVLADLDAPLTRYIDGAASIVDLAGKDQAAALSALPVFLAQFSDLEGAMEHAGDQISLVSKAEVEHSAVVQHTVNRLLGALLAAAAVFSIGLYFLCGRSVTGPLLALADDMQQLAAGNTAIACPGKDRTDEIGAMAVSVETFRQAAIAKKAMEDGAEAERRQLELDRVAAQTRAEADAAERLRTATAGLAAGLRRLASGDLAFRLDQPFAPDFEALRHDFNTSVQQLGDTLNAISSGIGAIDDSSREISNGAGDLARRTEQQAAALEQTAAALDQITANVGNSSKRTNEARAVATETNRSAAQSAEVVAQAEEAMQRIEASSGQISNIIGVIDEIAFQTNLLALNAGVEAARAGEAGKGFAVVAQEVRELAQRSAQAAKEIKGLIHTSSAEVEGGVRLVRETGTALKAIGERIALINEHMEAIATSAREQSTGLSEVNVAVNSLDQTTQQNAAMVEETTAASAALSTESTKLRDLVSQFRLHASAADGQPAHRRVA</sequence>
<dbReference type="Proteomes" id="UP000247536">
    <property type="component" value="Unassembled WGS sequence"/>
</dbReference>
<name>A0ABX5NV09_9HYPH</name>
<dbReference type="SMART" id="SM00304">
    <property type="entry name" value="HAMP"/>
    <property type="match status" value="2"/>
</dbReference>
<feature type="domain" description="Methyl-accepting transducer" evidence="4">
    <location>
        <begin position="347"/>
        <end position="576"/>
    </location>
</feature>
<evidence type="ECO:0000256" key="1">
    <source>
        <dbReference type="ARBA" id="ARBA00022500"/>
    </source>
</evidence>
<dbReference type="InterPro" id="IPR004090">
    <property type="entry name" value="Chemotax_Me-accpt_rcpt"/>
</dbReference>
<evidence type="ECO:0000313" key="7">
    <source>
        <dbReference type="Proteomes" id="UP000247536"/>
    </source>
</evidence>
<dbReference type="Gene3D" id="6.10.340.10">
    <property type="match status" value="1"/>
</dbReference>
<dbReference type="InterPro" id="IPR004089">
    <property type="entry name" value="MCPsignal_dom"/>
</dbReference>
<keyword evidence="1" id="KW-0145">Chemotaxis</keyword>
<dbReference type="PROSITE" id="PS50111">
    <property type="entry name" value="CHEMOTAXIS_TRANSDUC_2"/>
    <property type="match status" value="1"/>
</dbReference>
<protein>
    <submittedName>
        <fullName evidence="6">Methyl-accepting chemotaxis protein</fullName>
    </submittedName>
</protein>
<dbReference type="Pfam" id="PF00672">
    <property type="entry name" value="HAMP"/>
    <property type="match status" value="1"/>
</dbReference>
<feature type="domain" description="HAMP" evidence="5">
    <location>
        <begin position="290"/>
        <end position="342"/>
    </location>
</feature>
<proteinExistence type="inferred from homology"/>
<dbReference type="EMBL" id="QJRY01000001">
    <property type="protein sequence ID" value="PYB76944.1"/>
    <property type="molecule type" value="Genomic_DNA"/>
</dbReference>
<keyword evidence="3" id="KW-0807">Transducer</keyword>
<comment type="caution">
    <text evidence="6">The sequence shown here is derived from an EMBL/GenBank/DDBJ whole genome shotgun (WGS) entry which is preliminary data.</text>
</comment>
<dbReference type="InterPro" id="IPR003660">
    <property type="entry name" value="HAMP_dom"/>
</dbReference>
<dbReference type="RefSeq" id="WP_110789377.1">
    <property type="nucleotide sequence ID" value="NZ_QJRY01000001.1"/>
</dbReference>
<dbReference type="PROSITE" id="PS50885">
    <property type="entry name" value="HAMP"/>
    <property type="match status" value="2"/>
</dbReference>
<evidence type="ECO:0000259" key="4">
    <source>
        <dbReference type="PROSITE" id="PS50111"/>
    </source>
</evidence>